<evidence type="ECO:0000313" key="2">
    <source>
        <dbReference type="EMBL" id="PWE17018.1"/>
    </source>
</evidence>
<dbReference type="PANTHER" id="PTHR40274:SF3">
    <property type="entry name" value="VIRGINIAMYCIN B LYASE"/>
    <property type="match status" value="1"/>
</dbReference>
<dbReference type="Gene3D" id="2.130.10.10">
    <property type="entry name" value="YVTN repeat-like/Quinoprotein amine dehydrogenase"/>
    <property type="match status" value="2"/>
</dbReference>
<accession>A0A2U2BSP6</accession>
<protein>
    <submittedName>
        <fullName evidence="2">Lyase</fullName>
    </submittedName>
</protein>
<dbReference type="Pfam" id="PF24684">
    <property type="entry name" value="Vgb_lyase"/>
    <property type="match status" value="1"/>
</dbReference>
<comment type="caution">
    <text evidence="2">The sequence shown here is derived from an EMBL/GenBank/DDBJ whole genome shotgun (WGS) entry which is preliminary data.</text>
</comment>
<keyword evidence="3" id="KW-1185">Reference proteome</keyword>
<dbReference type="RefSeq" id="WP_109253242.1">
    <property type="nucleotide sequence ID" value="NZ_QEXV01000004.1"/>
</dbReference>
<dbReference type="InterPro" id="IPR051344">
    <property type="entry name" value="Vgb"/>
</dbReference>
<evidence type="ECO:0000256" key="1">
    <source>
        <dbReference type="SAM" id="SignalP"/>
    </source>
</evidence>
<feature type="signal peptide" evidence="1">
    <location>
        <begin position="1"/>
        <end position="20"/>
    </location>
</feature>
<keyword evidence="2" id="KW-0456">Lyase</keyword>
<dbReference type="AlphaFoldDB" id="A0A2U2BSP6"/>
<keyword evidence="1" id="KW-0732">Signal</keyword>
<dbReference type="EMBL" id="QEXV01000004">
    <property type="protein sequence ID" value="PWE17018.1"/>
    <property type="molecule type" value="Genomic_DNA"/>
</dbReference>
<dbReference type="SUPFAM" id="SSF101898">
    <property type="entry name" value="NHL repeat"/>
    <property type="match status" value="1"/>
</dbReference>
<dbReference type="Proteomes" id="UP000245168">
    <property type="component" value="Unassembled WGS sequence"/>
</dbReference>
<feature type="chain" id="PRO_5015632401" evidence="1">
    <location>
        <begin position="21"/>
        <end position="339"/>
    </location>
</feature>
<dbReference type="InterPro" id="IPR015943">
    <property type="entry name" value="WD40/YVTN_repeat-like_dom_sf"/>
</dbReference>
<evidence type="ECO:0000313" key="3">
    <source>
        <dbReference type="Proteomes" id="UP000245168"/>
    </source>
</evidence>
<name>A0A2U2BSP6_9PROT</name>
<dbReference type="GO" id="GO:0016829">
    <property type="term" value="F:lyase activity"/>
    <property type="evidence" value="ECO:0007669"/>
    <property type="project" value="UniProtKB-KW"/>
</dbReference>
<reference evidence="3" key="1">
    <citation type="submission" date="2018-05" db="EMBL/GenBank/DDBJ databases">
        <authorList>
            <person name="Liu B.-T."/>
        </authorList>
    </citation>
    <scope>NUCLEOTIDE SEQUENCE [LARGE SCALE GENOMIC DNA]</scope>
    <source>
        <strain evidence="3">WD6-1</strain>
    </source>
</reference>
<proteinExistence type="predicted"/>
<gene>
    <name evidence="2" type="ORF">DDZ18_09950</name>
</gene>
<sequence>MRHAIIASAAAALAAGAASAQDFASEPGEGEILIEEWTVPWENTRPRDPYTIDGETVWFVGQRADYLGRFDVGSQSFARIDMREGAGPHNVIVDDAGDPWYAGNRDAHIARYDVETGEFDFIEMPDGHPRDPHTQVFDSNGDIWFTGQGANTISKLTLSDRSVETIAVPTEGARPYGIKIAPDGTIWVALLGTNKLASVDLETMALTEHVLPREAARPRRLAITSDGRVWYVDYMEGWLGAFDPEDGSIEEWRAPGEAESRPYAAARDSQDRIWFVETGPEPNNFVGFDPESEVFFSQTPVPSGGGTVRHMQYFAPDGVIWFGADTNMIGRAVVEPAAE</sequence>
<dbReference type="PANTHER" id="PTHR40274">
    <property type="entry name" value="VIRGINIAMYCIN B LYASE"/>
    <property type="match status" value="1"/>
</dbReference>
<dbReference type="OrthoDB" id="195736at2"/>
<organism evidence="2 3">
    <name type="scientific">Marinicauda salina</name>
    <dbReference type="NCBI Taxonomy" id="2135793"/>
    <lineage>
        <taxon>Bacteria</taxon>
        <taxon>Pseudomonadati</taxon>
        <taxon>Pseudomonadota</taxon>
        <taxon>Alphaproteobacteria</taxon>
        <taxon>Maricaulales</taxon>
        <taxon>Maricaulaceae</taxon>
        <taxon>Marinicauda</taxon>
    </lineage>
</organism>